<name>A0A1A8XH89_9PROT</name>
<protein>
    <submittedName>
        <fullName evidence="2">Acyl-CoA reductase (LuxC) superfamily protein</fullName>
    </submittedName>
</protein>
<dbReference type="Proteomes" id="UP000199169">
    <property type="component" value="Unassembled WGS sequence"/>
</dbReference>
<reference evidence="3" key="1">
    <citation type="submission" date="2016-06" db="EMBL/GenBank/DDBJ databases">
        <authorList>
            <person name="McIlroy S.J."/>
            <person name="Karst S.M."/>
            <person name="Albertsen M."/>
        </authorList>
    </citation>
    <scope>NUCLEOTIDE SEQUENCE [LARGE SCALE GENOMIC DNA]</scope>
</reference>
<dbReference type="GO" id="GO:0008218">
    <property type="term" value="P:bioluminescence"/>
    <property type="evidence" value="ECO:0007669"/>
    <property type="project" value="InterPro"/>
</dbReference>
<dbReference type="Pfam" id="PF05893">
    <property type="entry name" value="LuxC"/>
    <property type="match status" value="1"/>
</dbReference>
<dbReference type="AlphaFoldDB" id="A0A1A8XH89"/>
<sequence length="222" mass="24551">MKATAVELAFADRYSLAALKTSEVLALSIDQLKRLAERLANDILLFNQQACSSPRSIFWIGGTEDEICSARARFWQALEDAASRFPNPPHAVIARITDAFLLAASGGVSDIYCRLNSFPLRGFGNRITDPERRLHGGNGFLTEYSLDHLAQLASRLCARDQTLVAFGFMSEELVALTRQLPGRAVDRIVGPGEALNFDPVWDGMDLFAVLTREIRINKPVQL</sequence>
<evidence type="ECO:0000313" key="3">
    <source>
        <dbReference type="Proteomes" id="UP000199169"/>
    </source>
</evidence>
<keyword evidence="1" id="KW-0521">NADP</keyword>
<evidence type="ECO:0000256" key="1">
    <source>
        <dbReference type="ARBA" id="ARBA00022857"/>
    </source>
</evidence>
<dbReference type="GO" id="GO:0003995">
    <property type="term" value="F:acyl-CoA dehydrogenase activity"/>
    <property type="evidence" value="ECO:0007669"/>
    <property type="project" value="InterPro"/>
</dbReference>
<dbReference type="STRING" id="1860102.ACCAA_1570006"/>
<evidence type="ECO:0000313" key="2">
    <source>
        <dbReference type="EMBL" id="SBT04549.1"/>
    </source>
</evidence>
<organism evidence="2 3">
    <name type="scientific">Candidatus Accumulibacter aalborgensis</name>
    <dbReference type="NCBI Taxonomy" id="1860102"/>
    <lineage>
        <taxon>Bacteria</taxon>
        <taxon>Pseudomonadati</taxon>
        <taxon>Pseudomonadota</taxon>
        <taxon>Betaproteobacteria</taxon>
        <taxon>Candidatus Accumulibacter</taxon>
    </lineage>
</organism>
<proteinExistence type="predicted"/>
<keyword evidence="3" id="KW-1185">Reference proteome</keyword>
<gene>
    <name evidence="2" type="ORF">ACCAA_1570006</name>
</gene>
<dbReference type="InterPro" id="IPR008670">
    <property type="entry name" value="CoA_reduct_LuxC"/>
</dbReference>
<dbReference type="EMBL" id="FLQX01000065">
    <property type="protein sequence ID" value="SBT04549.1"/>
    <property type="molecule type" value="Genomic_DNA"/>
</dbReference>
<accession>A0A1A8XH89</accession>